<dbReference type="Pfam" id="PF02453">
    <property type="entry name" value="Reticulon"/>
    <property type="match status" value="1"/>
</dbReference>
<dbReference type="PROSITE" id="PS50845">
    <property type="entry name" value="RETICULON"/>
    <property type="match status" value="1"/>
</dbReference>
<evidence type="ECO:0000313" key="10">
    <source>
        <dbReference type="Proteomes" id="UP000694546"/>
    </source>
</evidence>
<feature type="transmembrane region" description="Helical" evidence="6">
    <location>
        <begin position="226"/>
        <end position="247"/>
    </location>
</feature>
<keyword evidence="5 6" id="KW-0472">Membrane</keyword>
<dbReference type="InterPro" id="IPR003388">
    <property type="entry name" value="Reticulon"/>
</dbReference>
<reference evidence="9" key="1">
    <citation type="submission" date="2025-08" db="UniProtKB">
        <authorList>
            <consortium name="Ensembl"/>
        </authorList>
    </citation>
    <scope>IDENTIFICATION</scope>
</reference>
<dbReference type="Proteomes" id="UP000694546">
    <property type="component" value="Chromosome 16"/>
</dbReference>
<evidence type="ECO:0000256" key="5">
    <source>
        <dbReference type="ARBA" id="ARBA00023136"/>
    </source>
</evidence>
<dbReference type="GO" id="GO:0014069">
    <property type="term" value="C:postsynaptic density"/>
    <property type="evidence" value="ECO:0007669"/>
    <property type="project" value="TreeGrafter"/>
</dbReference>
<reference evidence="9" key="2">
    <citation type="submission" date="2025-09" db="UniProtKB">
        <authorList>
            <consortium name="Ensembl"/>
        </authorList>
    </citation>
    <scope>IDENTIFICATION</scope>
</reference>
<name>A0A8C5FQK5_GADMO</name>
<comment type="subcellular location">
    <subcellularLocation>
        <location evidence="1 6">Endoplasmic reticulum membrane</location>
        <topology evidence="1 6">Multi-pass membrane protein</topology>
    </subcellularLocation>
</comment>
<feature type="domain" description="Reticulon" evidence="8">
    <location>
        <begin position="97"/>
        <end position="295"/>
    </location>
</feature>
<evidence type="ECO:0000256" key="4">
    <source>
        <dbReference type="ARBA" id="ARBA00022989"/>
    </source>
</evidence>
<feature type="transmembrane region" description="Helical" evidence="6">
    <location>
        <begin position="134"/>
        <end position="150"/>
    </location>
</feature>
<keyword evidence="3 6" id="KW-0256">Endoplasmic reticulum</keyword>
<keyword evidence="2 6" id="KW-0812">Transmembrane</keyword>
<dbReference type="PANTHER" id="PTHR45799:SF7">
    <property type="entry name" value="RETICULON"/>
    <property type="match status" value="1"/>
</dbReference>
<dbReference type="GO" id="GO:0030182">
    <property type="term" value="P:neuron differentiation"/>
    <property type="evidence" value="ECO:0007669"/>
    <property type="project" value="TreeGrafter"/>
</dbReference>
<organism evidence="9 10">
    <name type="scientific">Gadus morhua</name>
    <name type="common">Atlantic cod</name>
    <dbReference type="NCBI Taxonomy" id="8049"/>
    <lineage>
        <taxon>Eukaryota</taxon>
        <taxon>Metazoa</taxon>
        <taxon>Chordata</taxon>
        <taxon>Craniata</taxon>
        <taxon>Vertebrata</taxon>
        <taxon>Euteleostomi</taxon>
        <taxon>Actinopterygii</taxon>
        <taxon>Neopterygii</taxon>
        <taxon>Teleostei</taxon>
        <taxon>Neoteleostei</taxon>
        <taxon>Acanthomorphata</taxon>
        <taxon>Zeiogadaria</taxon>
        <taxon>Gadariae</taxon>
        <taxon>Gadiformes</taxon>
        <taxon>Gadoidei</taxon>
        <taxon>Gadidae</taxon>
        <taxon>Gadus</taxon>
    </lineage>
</organism>
<dbReference type="PANTHER" id="PTHR45799">
    <property type="entry name" value="RETICULON-LIKE PROTEIN"/>
    <property type="match status" value="1"/>
</dbReference>
<evidence type="ECO:0000256" key="7">
    <source>
        <dbReference type="SAM" id="MobiDB-lite"/>
    </source>
</evidence>
<proteinExistence type="predicted"/>
<keyword evidence="10" id="KW-1185">Reference proteome</keyword>
<evidence type="ECO:0000256" key="3">
    <source>
        <dbReference type="ARBA" id="ARBA00022824"/>
    </source>
</evidence>
<feature type="region of interest" description="Disordered" evidence="7">
    <location>
        <begin position="276"/>
        <end position="295"/>
    </location>
</feature>
<dbReference type="Ensembl" id="ENSGMOT00000044428.1">
    <property type="protein sequence ID" value="ENSGMOP00000054153.1"/>
    <property type="gene ID" value="ENSGMOG00000019122.2"/>
</dbReference>
<evidence type="ECO:0000256" key="6">
    <source>
        <dbReference type="RuleBase" id="RU210713"/>
    </source>
</evidence>
<evidence type="ECO:0000259" key="8">
    <source>
        <dbReference type="PROSITE" id="PS50845"/>
    </source>
</evidence>
<evidence type="ECO:0000256" key="2">
    <source>
        <dbReference type="ARBA" id="ARBA00022692"/>
    </source>
</evidence>
<dbReference type="GO" id="GO:0043005">
    <property type="term" value="C:neuron projection"/>
    <property type="evidence" value="ECO:0007669"/>
    <property type="project" value="TreeGrafter"/>
</dbReference>
<dbReference type="AlphaFoldDB" id="A0A8C5FQK5"/>
<dbReference type="Gene3D" id="1.20.5.2480">
    <property type="match status" value="1"/>
</dbReference>
<dbReference type="GeneTree" id="ENSGT00940000167260"/>
<evidence type="ECO:0000313" key="9">
    <source>
        <dbReference type="Ensembl" id="ENSGMOP00000054153.1"/>
    </source>
</evidence>
<dbReference type="GO" id="GO:0005789">
    <property type="term" value="C:endoplasmic reticulum membrane"/>
    <property type="evidence" value="ECO:0007669"/>
    <property type="project" value="UniProtKB-SubCell"/>
</dbReference>
<evidence type="ECO:0000256" key="1">
    <source>
        <dbReference type="ARBA" id="ARBA00004477"/>
    </source>
</evidence>
<accession>A0A8C5FQK5</accession>
<dbReference type="GO" id="GO:0007420">
    <property type="term" value="P:brain development"/>
    <property type="evidence" value="ECO:0007669"/>
    <property type="project" value="TreeGrafter"/>
</dbReference>
<protein>
    <recommendedName>
        <fullName evidence="6">Reticulon</fullName>
    </recommendedName>
</protein>
<dbReference type="InterPro" id="IPR046964">
    <property type="entry name" value="RTN1-4"/>
</dbReference>
<keyword evidence="4 6" id="KW-1133">Transmembrane helix</keyword>
<dbReference type="GO" id="GO:0071787">
    <property type="term" value="P:endoplasmic reticulum tubular network formation"/>
    <property type="evidence" value="ECO:0007669"/>
    <property type="project" value="TreeGrafter"/>
</dbReference>
<sequence>MTSSAHRAGQGAVTVTMTPTSCFPDPSPHRPQPAVAMETISVKLLTCVGPPGARGAEAAAAGPRGPRGPTQEHLASLHWFSALGLTEEQAVCFQEAVMDLIYWKDTERSGMVLTGLVVVLLSLFQLSIITVVSTLSLAVVCFAIAVRVYYKTLHILNWADGEHPFKKYLDMDIGLSGEQAEHAVQKAIVMAMSALDTLKKLVFVANLIDSLKFLVLLYLATFLGKIFNGLTVFIMGVIAIFSLPLFYQQRQEQVDSAIAKIQANVDNVKDIVRRILQGGGPTPDPTPGGAKPKTQ</sequence>
<feature type="transmembrane region" description="Helical" evidence="6">
    <location>
        <begin position="201"/>
        <end position="220"/>
    </location>
</feature>